<sequence>MEVKEPPGCSRWSGESWGKQITMMMRVIMVLDDDERVPFIIMSVFRERGERPLRGSSSLAAAPSADGSVGFQLAVLQRD</sequence>
<gene>
    <name evidence="1" type="ORF">EYF80_023831</name>
</gene>
<evidence type="ECO:0000313" key="1">
    <source>
        <dbReference type="EMBL" id="TNN65958.1"/>
    </source>
</evidence>
<dbReference type="EMBL" id="SRLO01000227">
    <property type="protein sequence ID" value="TNN65958.1"/>
    <property type="molecule type" value="Genomic_DNA"/>
</dbReference>
<comment type="caution">
    <text evidence="1">The sequence shown here is derived from an EMBL/GenBank/DDBJ whole genome shotgun (WGS) entry which is preliminary data.</text>
</comment>
<evidence type="ECO:0000313" key="2">
    <source>
        <dbReference type="Proteomes" id="UP000314294"/>
    </source>
</evidence>
<accession>A0A4Z2HJH0</accession>
<keyword evidence="2" id="KW-1185">Reference proteome</keyword>
<dbReference type="Proteomes" id="UP000314294">
    <property type="component" value="Unassembled WGS sequence"/>
</dbReference>
<reference evidence="1 2" key="1">
    <citation type="submission" date="2019-03" db="EMBL/GenBank/DDBJ databases">
        <title>First draft genome of Liparis tanakae, snailfish: a comprehensive survey of snailfish specific genes.</title>
        <authorList>
            <person name="Kim W."/>
            <person name="Song I."/>
            <person name="Jeong J.-H."/>
            <person name="Kim D."/>
            <person name="Kim S."/>
            <person name="Ryu S."/>
            <person name="Song J.Y."/>
            <person name="Lee S.K."/>
        </authorList>
    </citation>
    <scope>NUCLEOTIDE SEQUENCE [LARGE SCALE GENOMIC DNA]</scope>
    <source>
        <tissue evidence="1">Muscle</tissue>
    </source>
</reference>
<protein>
    <submittedName>
        <fullName evidence="1">Uncharacterized protein</fullName>
    </submittedName>
</protein>
<organism evidence="1 2">
    <name type="scientific">Liparis tanakae</name>
    <name type="common">Tanaka's snailfish</name>
    <dbReference type="NCBI Taxonomy" id="230148"/>
    <lineage>
        <taxon>Eukaryota</taxon>
        <taxon>Metazoa</taxon>
        <taxon>Chordata</taxon>
        <taxon>Craniata</taxon>
        <taxon>Vertebrata</taxon>
        <taxon>Euteleostomi</taxon>
        <taxon>Actinopterygii</taxon>
        <taxon>Neopterygii</taxon>
        <taxon>Teleostei</taxon>
        <taxon>Neoteleostei</taxon>
        <taxon>Acanthomorphata</taxon>
        <taxon>Eupercaria</taxon>
        <taxon>Perciformes</taxon>
        <taxon>Cottioidei</taxon>
        <taxon>Cottales</taxon>
        <taxon>Liparidae</taxon>
        <taxon>Liparis</taxon>
    </lineage>
</organism>
<dbReference type="AlphaFoldDB" id="A0A4Z2HJH0"/>
<proteinExistence type="predicted"/>
<name>A0A4Z2HJH0_9TELE</name>